<sequence length="52" mass="6060">SQSKKWCEMLPPDLWVPMVVVEGLHYYNYEPAQLKDGSVVVPVHFYSHKDIV</sequence>
<comment type="caution">
    <text evidence="1">The sequence shown here is derived from an EMBL/GenBank/DDBJ whole genome shotgun (WGS) entry which is preliminary data.</text>
</comment>
<dbReference type="OrthoDB" id="2507110at2759"/>
<evidence type="ECO:0000313" key="1">
    <source>
        <dbReference type="EMBL" id="KAG0138921.1"/>
    </source>
</evidence>
<dbReference type="AlphaFoldDB" id="A0A9P6T4W6"/>
<evidence type="ECO:0000313" key="2">
    <source>
        <dbReference type="Proteomes" id="UP000886653"/>
    </source>
</evidence>
<protein>
    <submittedName>
        <fullName evidence="1">Uncharacterized protein</fullName>
    </submittedName>
</protein>
<keyword evidence="2" id="KW-1185">Reference proteome</keyword>
<organism evidence="1 2">
    <name type="scientific">Cronartium quercuum f. sp. fusiforme G11</name>
    <dbReference type="NCBI Taxonomy" id="708437"/>
    <lineage>
        <taxon>Eukaryota</taxon>
        <taxon>Fungi</taxon>
        <taxon>Dikarya</taxon>
        <taxon>Basidiomycota</taxon>
        <taxon>Pucciniomycotina</taxon>
        <taxon>Pucciniomycetes</taxon>
        <taxon>Pucciniales</taxon>
        <taxon>Coleosporiaceae</taxon>
        <taxon>Cronartium</taxon>
    </lineage>
</organism>
<reference evidence="1" key="1">
    <citation type="submission" date="2013-11" db="EMBL/GenBank/DDBJ databases">
        <title>Genome sequence of the fusiform rust pathogen reveals effectors for host alternation and coevolution with pine.</title>
        <authorList>
            <consortium name="DOE Joint Genome Institute"/>
            <person name="Smith K."/>
            <person name="Pendleton A."/>
            <person name="Kubisiak T."/>
            <person name="Anderson C."/>
            <person name="Salamov A."/>
            <person name="Aerts A."/>
            <person name="Riley R."/>
            <person name="Clum A."/>
            <person name="Lindquist E."/>
            <person name="Ence D."/>
            <person name="Campbell M."/>
            <person name="Kronenberg Z."/>
            <person name="Feau N."/>
            <person name="Dhillon B."/>
            <person name="Hamelin R."/>
            <person name="Burleigh J."/>
            <person name="Smith J."/>
            <person name="Yandell M."/>
            <person name="Nelson C."/>
            <person name="Grigoriev I."/>
            <person name="Davis J."/>
        </authorList>
    </citation>
    <scope>NUCLEOTIDE SEQUENCE</scope>
    <source>
        <strain evidence="1">G11</strain>
    </source>
</reference>
<proteinExistence type="predicted"/>
<gene>
    <name evidence="1" type="ORF">CROQUDRAFT_55495</name>
</gene>
<feature type="non-terminal residue" evidence="1">
    <location>
        <position position="1"/>
    </location>
</feature>
<accession>A0A9P6T4W6</accession>
<name>A0A9P6T4W6_9BASI</name>
<dbReference type="EMBL" id="MU168193">
    <property type="protein sequence ID" value="KAG0138921.1"/>
    <property type="molecule type" value="Genomic_DNA"/>
</dbReference>
<dbReference type="Proteomes" id="UP000886653">
    <property type="component" value="Unassembled WGS sequence"/>
</dbReference>